<sequence>MRSHGFTLIEVLIVISIIAILLAIAIPSYQGVIRRGQATAAQSHNQVVRLAVQQWLGFNPARSAATLSGTDCAQPTTLGTSGATSGYVQGTLGWPAPRGSVTCSLQGSGRTFSVTTAGGGKTYVNGAEQ</sequence>
<gene>
    <name evidence="6" type="ORF">Dalu01_02347</name>
</gene>
<dbReference type="NCBIfam" id="TIGR02532">
    <property type="entry name" value="IV_pilin_GFxxxE"/>
    <property type="match status" value="1"/>
</dbReference>
<dbReference type="InterPro" id="IPR045584">
    <property type="entry name" value="Pilin-like"/>
</dbReference>
<keyword evidence="4" id="KW-0998">Cell outer membrane</keyword>
<dbReference type="InterPro" id="IPR012902">
    <property type="entry name" value="N_methyl_site"/>
</dbReference>
<keyword evidence="5" id="KW-0812">Transmembrane</keyword>
<dbReference type="SUPFAM" id="SSF54523">
    <property type="entry name" value="Pili subunits"/>
    <property type="match status" value="1"/>
</dbReference>
<evidence type="ECO:0000313" key="6">
    <source>
        <dbReference type="EMBL" id="GAA5533939.1"/>
    </source>
</evidence>
<evidence type="ECO:0000256" key="1">
    <source>
        <dbReference type="ARBA" id="ARBA00004203"/>
    </source>
</evidence>
<keyword evidence="5" id="KW-1133">Transmembrane helix</keyword>
<organism evidence="6 7">
    <name type="scientific">Deinococcus aluminii</name>
    <dbReference type="NCBI Taxonomy" id="1656885"/>
    <lineage>
        <taxon>Bacteria</taxon>
        <taxon>Thermotogati</taxon>
        <taxon>Deinococcota</taxon>
        <taxon>Deinococci</taxon>
        <taxon>Deinococcales</taxon>
        <taxon>Deinococcaceae</taxon>
        <taxon>Deinococcus</taxon>
    </lineage>
</organism>
<name>A0ABP9XF03_9DEIO</name>
<accession>A0ABP9XF03</accession>
<evidence type="ECO:0000256" key="3">
    <source>
        <dbReference type="ARBA" id="ARBA00022764"/>
    </source>
</evidence>
<dbReference type="EMBL" id="BAABRV010000005">
    <property type="protein sequence ID" value="GAA5533939.1"/>
    <property type="molecule type" value="Genomic_DNA"/>
</dbReference>
<reference evidence="6 7" key="1">
    <citation type="submission" date="2024-02" db="EMBL/GenBank/DDBJ databases">
        <title>Deinococcus aluminii NBRC 112889.</title>
        <authorList>
            <person name="Ichikawa N."/>
            <person name="Katano-Makiyama Y."/>
            <person name="Hidaka K."/>
        </authorList>
    </citation>
    <scope>NUCLEOTIDE SEQUENCE [LARGE SCALE GENOMIC DNA]</scope>
    <source>
        <strain evidence="6 7">NBRC 112889</strain>
    </source>
</reference>
<proteinExistence type="predicted"/>
<evidence type="ECO:0000256" key="4">
    <source>
        <dbReference type="ARBA" id="ARBA00023237"/>
    </source>
</evidence>
<protein>
    <recommendedName>
        <fullName evidence="8">Prepilin-type N-terminal cleavage/methylation domain-containing protein</fullName>
    </recommendedName>
</protein>
<keyword evidence="3" id="KW-0574">Periplasm</keyword>
<evidence type="ECO:0008006" key="8">
    <source>
        <dbReference type="Google" id="ProtNLM"/>
    </source>
</evidence>
<dbReference type="PROSITE" id="PS00409">
    <property type="entry name" value="PROKAR_NTER_METHYL"/>
    <property type="match status" value="1"/>
</dbReference>
<dbReference type="RefSeq" id="WP_345454811.1">
    <property type="nucleotide sequence ID" value="NZ_BAABRV010000005.1"/>
</dbReference>
<comment type="caution">
    <text evidence="6">The sequence shown here is derived from an EMBL/GenBank/DDBJ whole genome shotgun (WGS) entry which is preliminary data.</text>
</comment>
<dbReference type="Proteomes" id="UP001404956">
    <property type="component" value="Unassembled WGS sequence"/>
</dbReference>
<keyword evidence="5" id="KW-0472">Membrane</keyword>
<evidence type="ECO:0000256" key="5">
    <source>
        <dbReference type="SAM" id="Phobius"/>
    </source>
</evidence>
<evidence type="ECO:0000313" key="7">
    <source>
        <dbReference type="Proteomes" id="UP001404956"/>
    </source>
</evidence>
<dbReference type="Gene3D" id="3.30.700.10">
    <property type="entry name" value="Glycoprotein, Type 4 Pilin"/>
    <property type="match status" value="1"/>
</dbReference>
<dbReference type="Pfam" id="PF07963">
    <property type="entry name" value="N_methyl"/>
    <property type="match status" value="1"/>
</dbReference>
<evidence type="ECO:0000256" key="2">
    <source>
        <dbReference type="ARBA" id="ARBA00004418"/>
    </source>
</evidence>
<keyword evidence="7" id="KW-1185">Reference proteome</keyword>
<feature type="transmembrane region" description="Helical" evidence="5">
    <location>
        <begin position="6"/>
        <end position="26"/>
    </location>
</feature>
<comment type="subcellular location">
    <subcellularLocation>
        <location evidence="1">Cell outer membrane</location>
        <topology evidence="1">Single-pass membrane protein</topology>
    </subcellularLocation>
    <subcellularLocation>
        <location evidence="2">Periplasm</location>
    </subcellularLocation>
</comment>